<protein>
    <submittedName>
        <fullName evidence="1">Uncharacterized protein</fullName>
    </submittedName>
</protein>
<dbReference type="AlphaFoldDB" id="A0A4Y9F761"/>
<evidence type="ECO:0000313" key="1">
    <source>
        <dbReference type="EMBL" id="TFU24977.1"/>
    </source>
</evidence>
<accession>A0A4Y9F761</accession>
<name>A0A4Y9F761_9DEIN</name>
<reference evidence="1 2" key="1">
    <citation type="submission" date="2019-03" db="EMBL/GenBank/DDBJ databases">
        <title>Thermus tengchongensis species for the arsenic transformation mechanism.</title>
        <authorList>
            <person name="Yuan G.C."/>
        </authorList>
    </citation>
    <scope>NUCLEOTIDE SEQUENCE [LARGE SCALE GENOMIC DNA]</scope>
    <source>
        <strain evidence="1 2">15W</strain>
    </source>
</reference>
<dbReference type="Proteomes" id="UP000297668">
    <property type="component" value="Unassembled WGS sequence"/>
</dbReference>
<comment type="caution">
    <text evidence="1">The sequence shown here is derived from an EMBL/GenBank/DDBJ whole genome shotgun (WGS) entry which is preliminary data.</text>
</comment>
<proteinExistence type="predicted"/>
<gene>
    <name evidence="1" type="ORF">E0687_13095</name>
</gene>
<dbReference type="RefSeq" id="WP_135261143.1">
    <property type="nucleotide sequence ID" value="NZ_SJZF01000044.1"/>
</dbReference>
<organism evidence="1 2">
    <name type="scientific">Thermus tengchongensis</name>
    <dbReference type="NCBI Taxonomy" id="1214928"/>
    <lineage>
        <taxon>Bacteria</taxon>
        <taxon>Thermotogati</taxon>
        <taxon>Deinococcota</taxon>
        <taxon>Deinococci</taxon>
        <taxon>Thermales</taxon>
        <taxon>Thermaceae</taxon>
        <taxon>Thermus</taxon>
    </lineage>
</organism>
<sequence length="143" mass="15630">MDWVAVPLEALPGGEASPAVGLFRLDDLSALAGLWRDAEARGHGFAALLAKYLAGHMVRADRVGSPGLRRALEEVHGGRSLRLMPLEAEALLEEPEATDRMTLVLGSITPTRGFLGLFFCERWPEARLLAFPKRADLEKVLRS</sequence>
<dbReference type="EMBL" id="SJZF01000044">
    <property type="protein sequence ID" value="TFU24977.1"/>
    <property type="molecule type" value="Genomic_DNA"/>
</dbReference>
<evidence type="ECO:0000313" key="2">
    <source>
        <dbReference type="Proteomes" id="UP000297668"/>
    </source>
</evidence>